<sequence>MSTIPVDEILGGDKENVEISIASAKGVRPRGPVKPKGQPVTLTELQYEVSKARDEVVAAVKTEIGEVLGKFSTELEDVKIATLRMAKVMDEMAGVLEEKKVRAEFEEMSLEDEGQEEENAQELEVEAEAAPEEVKMGLENSHANLPNQSPVVLPRGGRGHFGHRGGMRASRGHGGRGGYSRGGAPGYSHAHHHYHMRKHSQWQHHQGTAGSSHCECRECGGTRRFGIRRFRPYGQGPR</sequence>
<reference evidence="2" key="1">
    <citation type="submission" date="2013-12" db="EMBL/GenBank/DDBJ databases">
        <authorList>
            <person name="Aslett M."/>
        </authorList>
    </citation>
    <scope>NUCLEOTIDE SEQUENCE [LARGE SCALE GENOMIC DNA]</scope>
    <source>
        <strain evidence="2">Lindley</strain>
    </source>
</reference>
<protein>
    <submittedName>
        <fullName evidence="3">Uncharacterized protein</fullName>
    </submittedName>
</protein>
<dbReference type="Proteomes" id="UP000050741">
    <property type="component" value="Unassembled WGS sequence"/>
</dbReference>
<reference evidence="3" key="3">
    <citation type="submission" date="2016-06" db="UniProtKB">
        <authorList>
            <consortium name="WormBaseParasite"/>
        </authorList>
    </citation>
    <scope>IDENTIFICATION</scope>
</reference>
<reference evidence="2" key="2">
    <citation type="submission" date="2014-05" db="EMBL/GenBank/DDBJ databases">
        <title>The genome and life-stage specific transcriptomes of Globodera pallida elucidate key aspects of plant parasitism by a cyst nematode.</title>
        <authorList>
            <person name="Cotton J.A."/>
            <person name="Lilley C.J."/>
            <person name="Jones L.M."/>
            <person name="Kikuchi T."/>
            <person name="Reid A.J."/>
            <person name="Thorpe P."/>
            <person name="Tsai I.J."/>
            <person name="Beasley H."/>
            <person name="Blok V."/>
            <person name="Cock P.J.A."/>
            <person name="Van den Akker S.E."/>
            <person name="Holroyd N."/>
            <person name="Hunt M."/>
            <person name="Mantelin S."/>
            <person name="Naghra H."/>
            <person name="Pain A."/>
            <person name="Palomares-Rius J.E."/>
            <person name="Zarowiecki M."/>
            <person name="Berriman M."/>
            <person name="Jones J.T."/>
            <person name="Urwin P.E."/>
        </authorList>
    </citation>
    <scope>NUCLEOTIDE SEQUENCE [LARGE SCALE GENOMIC DNA]</scope>
    <source>
        <strain evidence="2">Lindley</strain>
    </source>
</reference>
<name>A0A183BMC6_GLOPA</name>
<proteinExistence type="predicted"/>
<dbReference type="WBParaSite" id="GPLIN_000176100">
    <property type="protein sequence ID" value="GPLIN_000176100"/>
    <property type="gene ID" value="GPLIN_000176100"/>
</dbReference>
<evidence type="ECO:0000256" key="1">
    <source>
        <dbReference type="SAM" id="MobiDB-lite"/>
    </source>
</evidence>
<accession>A0A183BMC6</accession>
<evidence type="ECO:0000313" key="2">
    <source>
        <dbReference type="Proteomes" id="UP000050741"/>
    </source>
</evidence>
<organism evidence="2 3">
    <name type="scientific">Globodera pallida</name>
    <name type="common">Potato cyst nematode worm</name>
    <name type="synonym">Heterodera pallida</name>
    <dbReference type="NCBI Taxonomy" id="36090"/>
    <lineage>
        <taxon>Eukaryota</taxon>
        <taxon>Metazoa</taxon>
        <taxon>Ecdysozoa</taxon>
        <taxon>Nematoda</taxon>
        <taxon>Chromadorea</taxon>
        <taxon>Rhabditida</taxon>
        <taxon>Tylenchina</taxon>
        <taxon>Tylenchomorpha</taxon>
        <taxon>Tylenchoidea</taxon>
        <taxon>Heteroderidae</taxon>
        <taxon>Heteroderinae</taxon>
        <taxon>Globodera</taxon>
    </lineage>
</organism>
<feature type="region of interest" description="Disordered" evidence="1">
    <location>
        <begin position="199"/>
        <end position="218"/>
    </location>
</feature>
<evidence type="ECO:0000313" key="3">
    <source>
        <dbReference type="WBParaSite" id="GPLIN_000176100"/>
    </source>
</evidence>
<dbReference type="AlphaFoldDB" id="A0A183BMC6"/>
<keyword evidence="2" id="KW-1185">Reference proteome</keyword>